<dbReference type="OrthoDB" id="9812290at2"/>
<dbReference type="Gene3D" id="1.20.120.530">
    <property type="entry name" value="GntR ligand-binding domain-like"/>
    <property type="match status" value="1"/>
</dbReference>
<dbReference type="InterPro" id="IPR036388">
    <property type="entry name" value="WH-like_DNA-bd_sf"/>
</dbReference>
<dbReference type="Pfam" id="PF00392">
    <property type="entry name" value="GntR"/>
    <property type="match status" value="1"/>
</dbReference>
<evidence type="ECO:0000256" key="1">
    <source>
        <dbReference type="ARBA" id="ARBA00023015"/>
    </source>
</evidence>
<keyword evidence="1" id="KW-0805">Transcription regulation</keyword>
<proteinExistence type="predicted"/>
<reference evidence="5 6" key="1">
    <citation type="submission" date="2018-07" db="EMBL/GenBank/DDBJ databases">
        <title>Genomic Encyclopedia of Type Strains, Phase III (KMG-III): the genomes of soil and plant-associated and newly described type strains.</title>
        <authorList>
            <person name="Whitman W."/>
        </authorList>
    </citation>
    <scope>NUCLEOTIDE SEQUENCE [LARGE SCALE GENOMIC DNA]</scope>
    <source>
        <strain evidence="5 6">CECT 8488</strain>
    </source>
</reference>
<evidence type="ECO:0000259" key="4">
    <source>
        <dbReference type="PROSITE" id="PS50949"/>
    </source>
</evidence>
<evidence type="ECO:0000256" key="2">
    <source>
        <dbReference type="ARBA" id="ARBA00023125"/>
    </source>
</evidence>
<keyword evidence="6" id="KW-1185">Reference proteome</keyword>
<dbReference type="GO" id="GO:0003700">
    <property type="term" value="F:DNA-binding transcription factor activity"/>
    <property type="evidence" value="ECO:0007669"/>
    <property type="project" value="InterPro"/>
</dbReference>
<accession>A0A3D9H2Q2</accession>
<dbReference type="SUPFAM" id="SSF46785">
    <property type="entry name" value="Winged helix' DNA-binding domain"/>
    <property type="match status" value="1"/>
</dbReference>
<dbReference type="RefSeq" id="WP_115939487.1">
    <property type="nucleotide sequence ID" value="NZ_QRDW01000019.1"/>
</dbReference>
<sequence length="210" mass="23570">MAKDDSDIYAALLQAIERGEFQPGSRLIETELAERFKVSRTPVREVLNRMESQGIASRDGKGGLIVAELSQDQLGELYDIREVLEGFAARLAARHAAPAEIELLKEMIASGKLVEGEARELAIANKQFHQQLHNCTHNQYLQQMLSSVQRSLALLSGTTLAEPARVVVSEKEHRMLVEAIENRDEDKAEQVARNHVKNAYKTRLKIELGW</sequence>
<dbReference type="PANTHER" id="PTHR43537">
    <property type="entry name" value="TRANSCRIPTIONAL REGULATOR, GNTR FAMILY"/>
    <property type="match status" value="1"/>
</dbReference>
<dbReference type="InterPro" id="IPR000524">
    <property type="entry name" value="Tscrpt_reg_HTH_GntR"/>
</dbReference>
<dbReference type="PANTHER" id="PTHR43537:SF49">
    <property type="entry name" value="TRANSCRIPTIONAL REGULATORY PROTEIN"/>
    <property type="match status" value="1"/>
</dbReference>
<protein>
    <submittedName>
        <fullName evidence="5">GntR family transcriptional regulator</fullName>
    </submittedName>
</protein>
<comment type="caution">
    <text evidence="5">The sequence shown here is derived from an EMBL/GenBank/DDBJ whole genome shotgun (WGS) entry which is preliminary data.</text>
</comment>
<dbReference type="GO" id="GO:0003677">
    <property type="term" value="F:DNA binding"/>
    <property type="evidence" value="ECO:0007669"/>
    <property type="project" value="UniProtKB-KW"/>
</dbReference>
<dbReference type="PRINTS" id="PR00035">
    <property type="entry name" value="HTHGNTR"/>
</dbReference>
<dbReference type="InterPro" id="IPR011711">
    <property type="entry name" value="GntR_C"/>
</dbReference>
<evidence type="ECO:0000313" key="5">
    <source>
        <dbReference type="EMBL" id="RED43760.1"/>
    </source>
</evidence>
<dbReference type="Pfam" id="PF07729">
    <property type="entry name" value="FCD"/>
    <property type="match status" value="1"/>
</dbReference>
<dbReference type="Proteomes" id="UP000256845">
    <property type="component" value="Unassembled WGS sequence"/>
</dbReference>
<dbReference type="EMBL" id="QRDW01000019">
    <property type="protein sequence ID" value="RED43760.1"/>
    <property type="molecule type" value="Genomic_DNA"/>
</dbReference>
<dbReference type="SMART" id="SM00345">
    <property type="entry name" value="HTH_GNTR"/>
    <property type="match status" value="1"/>
</dbReference>
<evidence type="ECO:0000313" key="6">
    <source>
        <dbReference type="Proteomes" id="UP000256845"/>
    </source>
</evidence>
<dbReference type="CDD" id="cd07377">
    <property type="entry name" value="WHTH_GntR"/>
    <property type="match status" value="1"/>
</dbReference>
<dbReference type="SUPFAM" id="SSF48008">
    <property type="entry name" value="GntR ligand-binding domain-like"/>
    <property type="match status" value="1"/>
</dbReference>
<feature type="domain" description="HTH gntR-type" evidence="4">
    <location>
        <begin position="2"/>
        <end position="69"/>
    </location>
</feature>
<dbReference type="SMART" id="SM00895">
    <property type="entry name" value="FCD"/>
    <property type="match status" value="1"/>
</dbReference>
<dbReference type="AlphaFoldDB" id="A0A3D9H2Q2"/>
<dbReference type="Gene3D" id="1.10.10.10">
    <property type="entry name" value="Winged helix-like DNA-binding domain superfamily/Winged helix DNA-binding domain"/>
    <property type="match status" value="1"/>
</dbReference>
<evidence type="ECO:0000256" key="3">
    <source>
        <dbReference type="ARBA" id="ARBA00023163"/>
    </source>
</evidence>
<dbReference type="PROSITE" id="PS50949">
    <property type="entry name" value="HTH_GNTR"/>
    <property type="match status" value="1"/>
</dbReference>
<organism evidence="5 6">
    <name type="scientific">Aestuariispira insulae</name>
    <dbReference type="NCBI Taxonomy" id="1461337"/>
    <lineage>
        <taxon>Bacteria</taxon>
        <taxon>Pseudomonadati</taxon>
        <taxon>Pseudomonadota</taxon>
        <taxon>Alphaproteobacteria</taxon>
        <taxon>Rhodospirillales</taxon>
        <taxon>Kiloniellaceae</taxon>
        <taxon>Aestuariispira</taxon>
    </lineage>
</organism>
<dbReference type="InterPro" id="IPR008920">
    <property type="entry name" value="TF_FadR/GntR_C"/>
</dbReference>
<gene>
    <name evidence="5" type="ORF">DFP90_11914</name>
</gene>
<dbReference type="InterPro" id="IPR036390">
    <property type="entry name" value="WH_DNA-bd_sf"/>
</dbReference>
<keyword evidence="3" id="KW-0804">Transcription</keyword>
<name>A0A3D9H2Q2_9PROT</name>
<keyword evidence="2" id="KW-0238">DNA-binding</keyword>